<keyword evidence="4 7" id="KW-0573">Peptidoglycan synthesis</keyword>
<dbReference type="InterPro" id="IPR004391">
    <property type="entry name" value="Glu_race"/>
</dbReference>
<dbReference type="PROSITE" id="PS00923">
    <property type="entry name" value="ASP_GLU_RACEMASE_1"/>
    <property type="match status" value="1"/>
</dbReference>
<dbReference type="GO" id="GO:0071555">
    <property type="term" value="P:cell wall organization"/>
    <property type="evidence" value="ECO:0007669"/>
    <property type="project" value="UniProtKB-KW"/>
</dbReference>
<dbReference type="EC" id="5.1.1.3" evidence="2 7"/>
<accession>A0A918KPB4</accession>
<keyword evidence="3 7" id="KW-0133">Cell shape</keyword>
<feature type="binding site" evidence="7">
    <location>
        <begin position="77"/>
        <end position="78"/>
    </location>
    <ligand>
        <name>substrate</name>
    </ligand>
</feature>
<dbReference type="InterPro" id="IPR033134">
    <property type="entry name" value="Asp/Glu_racemase_AS_2"/>
</dbReference>
<dbReference type="GO" id="GO:0008881">
    <property type="term" value="F:glutamate racemase activity"/>
    <property type="evidence" value="ECO:0007669"/>
    <property type="project" value="UniProtKB-UniRule"/>
</dbReference>
<evidence type="ECO:0000256" key="5">
    <source>
        <dbReference type="ARBA" id="ARBA00023235"/>
    </source>
</evidence>
<comment type="caution">
    <text evidence="8">The sequence shown here is derived from an EMBL/GenBank/DDBJ whole genome shotgun (WGS) entry which is preliminary data.</text>
</comment>
<protein>
    <recommendedName>
        <fullName evidence="2 7">Glutamate racemase</fullName>
        <ecNumber evidence="2 7">5.1.1.3</ecNumber>
    </recommendedName>
</protein>
<evidence type="ECO:0000256" key="1">
    <source>
        <dbReference type="ARBA" id="ARBA00001602"/>
    </source>
</evidence>
<evidence type="ECO:0000256" key="2">
    <source>
        <dbReference type="ARBA" id="ARBA00013090"/>
    </source>
</evidence>
<keyword evidence="6 7" id="KW-0961">Cell wall biogenesis/degradation</keyword>
<gene>
    <name evidence="7 8" type="primary">murI</name>
    <name evidence="8" type="ORF">GCM10011309_17620</name>
</gene>
<evidence type="ECO:0000256" key="3">
    <source>
        <dbReference type="ARBA" id="ARBA00022960"/>
    </source>
</evidence>
<dbReference type="PANTHER" id="PTHR21198:SF2">
    <property type="entry name" value="GLUTAMATE RACEMASE"/>
    <property type="match status" value="1"/>
</dbReference>
<keyword evidence="9" id="KW-1185">Reference proteome</keyword>
<comment type="pathway">
    <text evidence="7">Cell wall biogenesis; peptidoglycan biosynthesis.</text>
</comment>
<dbReference type="InterPro" id="IPR001920">
    <property type="entry name" value="Asp/Glu_race"/>
</dbReference>
<dbReference type="PANTHER" id="PTHR21198">
    <property type="entry name" value="GLUTAMATE RACEMASE"/>
    <property type="match status" value="1"/>
</dbReference>
<dbReference type="AlphaFoldDB" id="A0A918KPB4"/>
<dbReference type="Proteomes" id="UP000600865">
    <property type="component" value="Unassembled WGS sequence"/>
</dbReference>
<organism evidence="8 9">
    <name type="scientific">Litorimonas cladophorae</name>
    <dbReference type="NCBI Taxonomy" id="1220491"/>
    <lineage>
        <taxon>Bacteria</taxon>
        <taxon>Pseudomonadati</taxon>
        <taxon>Pseudomonadota</taxon>
        <taxon>Alphaproteobacteria</taxon>
        <taxon>Maricaulales</taxon>
        <taxon>Robiginitomaculaceae</taxon>
    </lineage>
</organism>
<comment type="function">
    <text evidence="7">Provides the (R)-glutamate required for cell wall biosynthesis.</text>
</comment>
<evidence type="ECO:0000256" key="4">
    <source>
        <dbReference type="ARBA" id="ARBA00022984"/>
    </source>
</evidence>
<feature type="binding site" evidence="7">
    <location>
        <begin position="44"/>
        <end position="45"/>
    </location>
    <ligand>
        <name>substrate</name>
    </ligand>
</feature>
<dbReference type="GO" id="GO:0009252">
    <property type="term" value="P:peptidoglycan biosynthetic process"/>
    <property type="evidence" value="ECO:0007669"/>
    <property type="project" value="UniProtKB-UniRule"/>
</dbReference>
<dbReference type="InterPro" id="IPR018187">
    <property type="entry name" value="Asp/Glu_racemase_AS_1"/>
</dbReference>
<dbReference type="SUPFAM" id="SSF53681">
    <property type="entry name" value="Aspartate/glutamate racemase"/>
    <property type="match status" value="2"/>
</dbReference>
<sequence>MSPLGHHVLVFDSGVGGLSVVAEIRARQPDAFLSYVADDVFRPYGNKSEAQLRARLPGLLATLVEMLDVDAVVVACNTASTTALPPIRAALSVPVIGVVPAIKPAAERSATRAIGVLGTPGTVRRAYVDTLIADFATECHVLLQGSTRLVAEAEKKLSGQAVDMAVLREEIAPLFAGRIGADVDAVVLACTHFPLLREDLQASVTQSVKWIDSGAAIARRLSAVLSEIVARTLPDHPETAFLIGPDTDDARAKAFSDYGFHRTIGLLPQ</sequence>
<proteinExistence type="inferred from homology"/>
<evidence type="ECO:0000256" key="7">
    <source>
        <dbReference type="HAMAP-Rule" id="MF_00258"/>
    </source>
</evidence>
<name>A0A918KPB4_9PROT</name>
<evidence type="ECO:0000313" key="9">
    <source>
        <dbReference type="Proteomes" id="UP000600865"/>
    </source>
</evidence>
<feature type="active site" description="Proton donor/acceptor" evidence="7">
    <location>
        <position position="76"/>
    </location>
</feature>
<evidence type="ECO:0000313" key="8">
    <source>
        <dbReference type="EMBL" id="GGX68318.1"/>
    </source>
</evidence>
<dbReference type="InterPro" id="IPR015942">
    <property type="entry name" value="Asp/Glu/hydantoin_racemase"/>
</dbReference>
<dbReference type="EMBL" id="BMYV01000002">
    <property type="protein sequence ID" value="GGX68318.1"/>
    <property type="molecule type" value="Genomic_DNA"/>
</dbReference>
<comment type="catalytic activity">
    <reaction evidence="1 7">
        <text>L-glutamate = D-glutamate</text>
        <dbReference type="Rhea" id="RHEA:12813"/>
        <dbReference type="ChEBI" id="CHEBI:29985"/>
        <dbReference type="ChEBI" id="CHEBI:29986"/>
        <dbReference type="EC" id="5.1.1.3"/>
    </reaction>
</comment>
<dbReference type="Pfam" id="PF01177">
    <property type="entry name" value="Asp_Glu_race"/>
    <property type="match status" value="1"/>
</dbReference>
<dbReference type="PROSITE" id="PS00924">
    <property type="entry name" value="ASP_GLU_RACEMASE_2"/>
    <property type="match status" value="1"/>
</dbReference>
<reference evidence="8 9" key="1">
    <citation type="journal article" date="2014" name="Int. J. Syst. Evol. Microbiol.">
        <title>Complete genome sequence of Corynebacterium casei LMG S-19264T (=DSM 44701T), isolated from a smear-ripened cheese.</title>
        <authorList>
            <consortium name="US DOE Joint Genome Institute (JGI-PGF)"/>
            <person name="Walter F."/>
            <person name="Albersmeier A."/>
            <person name="Kalinowski J."/>
            <person name="Ruckert C."/>
        </authorList>
    </citation>
    <scope>NUCLEOTIDE SEQUENCE [LARGE SCALE GENOMIC DNA]</scope>
    <source>
        <strain evidence="8 9">KCTC 23968</strain>
    </source>
</reference>
<dbReference type="GO" id="GO:0008360">
    <property type="term" value="P:regulation of cell shape"/>
    <property type="evidence" value="ECO:0007669"/>
    <property type="project" value="UniProtKB-KW"/>
</dbReference>
<feature type="binding site" evidence="7">
    <location>
        <begin position="12"/>
        <end position="13"/>
    </location>
    <ligand>
        <name>substrate</name>
    </ligand>
</feature>
<dbReference type="NCBIfam" id="TIGR00067">
    <property type="entry name" value="glut_race"/>
    <property type="match status" value="1"/>
</dbReference>
<dbReference type="Gene3D" id="3.40.50.1860">
    <property type="match status" value="2"/>
</dbReference>
<feature type="binding site" evidence="7">
    <location>
        <begin position="191"/>
        <end position="192"/>
    </location>
    <ligand>
        <name>substrate</name>
    </ligand>
</feature>
<feature type="active site" description="Proton donor/acceptor" evidence="7">
    <location>
        <position position="190"/>
    </location>
</feature>
<dbReference type="RefSeq" id="WP_189584502.1">
    <property type="nucleotide sequence ID" value="NZ_BMYV01000002.1"/>
</dbReference>
<keyword evidence="5 7" id="KW-0413">Isomerase</keyword>
<comment type="similarity">
    <text evidence="7">Belongs to the aspartate/glutamate racemases family.</text>
</comment>
<evidence type="ECO:0000256" key="6">
    <source>
        <dbReference type="ARBA" id="ARBA00023316"/>
    </source>
</evidence>
<dbReference type="HAMAP" id="MF_00258">
    <property type="entry name" value="Glu_racemase"/>
    <property type="match status" value="1"/>
</dbReference>